<protein>
    <submittedName>
        <fullName evidence="2">19793_t:CDS:1</fullName>
    </submittedName>
</protein>
<reference evidence="2" key="1">
    <citation type="submission" date="2021-06" db="EMBL/GenBank/DDBJ databases">
        <authorList>
            <person name="Kallberg Y."/>
            <person name="Tangrot J."/>
            <person name="Rosling A."/>
        </authorList>
    </citation>
    <scope>NUCLEOTIDE SEQUENCE</scope>
    <source>
        <strain evidence="2">IN212</strain>
    </source>
</reference>
<evidence type="ECO:0000313" key="3">
    <source>
        <dbReference type="Proteomes" id="UP000789396"/>
    </source>
</evidence>
<feature type="compositionally biased region" description="Basic and acidic residues" evidence="1">
    <location>
        <begin position="36"/>
        <end position="47"/>
    </location>
</feature>
<proteinExistence type="predicted"/>
<comment type="caution">
    <text evidence="2">The sequence shown here is derived from an EMBL/GenBank/DDBJ whole genome shotgun (WGS) entry which is preliminary data.</text>
</comment>
<feature type="non-terminal residue" evidence="2">
    <location>
        <position position="1"/>
    </location>
</feature>
<feature type="region of interest" description="Disordered" evidence="1">
    <location>
        <begin position="1"/>
        <end position="47"/>
    </location>
</feature>
<sequence>MSNAITGDIEKKESFTEQEHESYFDTDLESEQAGETSKKACERSKKK</sequence>
<keyword evidence="3" id="KW-1185">Reference proteome</keyword>
<dbReference type="AlphaFoldDB" id="A0A9N9BUA0"/>
<feature type="compositionally biased region" description="Basic and acidic residues" evidence="1">
    <location>
        <begin position="8"/>
        <end position="23"/>
    </location>
</feature>
<evidence type="ECO:0000313" key="2">
    <source>
        <dbReference type="EMBL" id="CAG8576662.1"/>
    </source>
</evidence>
<gene>
    <name evidence="2" type="ORF">RFULGI_LOCUS5674</name>
</gene>
<accession>A0A9N9BUA0</accession>
<name>A0A9N9BUA0_9GLOM</name>
<organism evidence="2 3">
    <name type="scientific">Racocetra fulgida</name>
    <dbReference type="NCBI Taxonomy" id="60492"/>
    <lineage>
        <taxon>Eukaryota</taxon>
        <taxon>Fungi</taxon>
        <taxon>Fungi incertae sedis</taxon>
        <taxon>Mucoromycota</taxon>
        <taxon>Glomeromycotina</taxon>
        <taxon>Glomeromycetes</taxon>
        <taxon>Diversisporales</taxon>
        <taxon>Gigasporaceae</taxon>
        <taxon>Racocetra</taxon>
    </lineage>
</organism>
<dbReference type="EMBL" id="CAJVPZ010006700">
    <property type="protein sequence ID" value="CAG8576662.1"/>
    <property type="molecule type" value="Genomic_DNA"/>
</dbReference>
<dbReference type="Proteomes" id="UP000789396">
    <property type="component" value="Unassembled WGS sequence"/>
</dbReference>
<evidence type="ECO:0000256" key="1">
    <source>
        <dbReference type="SAM" id="MobiDB-lite"/>
    </source>
</evidence>